<evidence type="ECO:0000256" key="8">
    <source>
        <dbReference type="ARBA" id="ARBA00023326"/>
    </source>
</evidence>
<evidence type="ECO:0000256" key="2">
    <source>
        <dbReference type="ARBA" id="ARBA00022487"/>
    </source>
</evidence>
<feature type="signal peptide" evidence="9">
    <location>
        <begin position="1"/>
        <end position="22"/>
    </location>
</feature>
<gene>
    <name evidence="11" type="ORF">PAC_17466</name>
</gene>
<keyword evidence="4 9" id="KW-0732">Signal</keyword>
<proteinExistence type="inferred from homology"/>
<dbReference type="InterPro" id="IPR029058">
    <property type="entry name" value="AB_hydrolase_fold"/>
</dbReference>
<reference evidence="11 12" key="1">
    <citation type="submission" date="2016-03" db="EMBL/GenBank/DDBJ databases">
        <authorList>
            <person name="Ploux O."/>
        </authorList>
    </citation>
    <scope>NUCLEOTIDE SEQUENCE [LARGE SCALE GENOMIC DNA]</scope>
    <source>
        <strain evidence="11 12">UAMH 11012</strain>
    </source>
</reference>
<dbReference type="PROSITE" id="PS51164">
    <property type="entry name" value="CBM1_2"/>
    <property type="match status" value="1"/>
</dbReference>
<comment type="subcellular location">
    <subcellularLocation>
        <location evidence="1 9">Secreted</location>
    </subcellularLocation>
</comment>
<sequence length="362" mass="37715">MRFSTLTRGLLALTLIASTAAAASLQQITTNFGSNPTNVGFYIYIPASVTANPAVIVAMHYCTGTAQAYFSGTQYATLADQHGFIVIYPNAPTSGGCWDVASTATLTHNAGGDSLGIASMVRYTISTYGADASRIFMTGTSSGAMMTNVLAGSYPDLFVAGAAFSGVPYGCFAGSSAWNSQCATGELIKTAQEWGDEVRAGYPGYTGARPRLQMWHGTVDTTLYYQNLIEENKEWSNVLGVTWTKNNTNTPDPNYTQMIYGDGTKYVAYSAVGVGHTVPVHESAVLDWFGITGSLFPGGGTSTSSTAPTSTTTTAVTSTTSAAAGGTIPKWGQCGGISWTGSGTCAAGSTCTYSNAYYSQCL</sequence>
<dbReference type="InterPro" id="IPR050955">
    <property type="entry name" value="Plant_Biomass_Hydrol_Est"/>
</dbReference>
<evidence type="ECO:0000256" key="3">
    <source>
        <dbReference type="ARBA" id="ARBA00022525"/>
    </source>
</evidence>
<dbReference type="SUPFAM" id="SSF53474">
    <property type="entry name" value="alpha/beta-Hydrolases"/>
    <property type="match status" value="2"/>
</dbReference>
<dbReference type="Proteomes" id="UP000184330">
    <property type="component" value="Unassembled WGS sequence"/>
</dbReference>
<evidence type="ECO:0000256" key="9">
    <source>
        <dbReference type="RuleBase" id="RU367147"/>
    </source>
</evidence>
<dbReference type="OrthoDB" id="2425929at2759"/>
<dbReference type="PANTHER" id="PTHR43037:SF3">
    <property type="entry name" value="FERULOYL ESTERASE B"/>
    <property type="match status" value="1"/>
</dbReference>
<feature type="chain" id="PRO_5029033751" description="Carboxylic ester hydrolase" evidence="9">
    <location>
        <begin position="23"/>
        <end position="362"/>
    </location>
</feature>
<dbReference type="InterPro" id="IPR000254">
    <property type="entry name" value="CBD"/>
</dbReference>
<evidence type="ECO:0000256" key="6">
    <source>
        <dbReference type="ARBA" id="ARBA00023180"/>
    </source>
</evidence>
<keyword evidence="6" id="KW-0325">Glycoprotein</keyword>
<dbReference type="EC" id="3.1.1.-" evidence="9"/>
<dbReference type="Pfam" id="PF00734">
    <property type="entry name" value="CBM_1"/>
    <property type="match status" value="1"/>
</dbReference>
<comment type="function">
    <text evidence="9">Esterase involved in the hydrolysis of xylan, a major structural heterogeneous polysaccharide found in plant biomass representing the second most abundant polysaccharide in the biosphere, after cellulose.</text>
</comment>
<organism evidence="11 12">
    <name type="scientific">Phialocephala subalpina</name>
    <dbReference type="NCBI Taxonomy" id="576137"/>
    <lineage>
        <taxon>Eukaryota</taxon>
        <taxon>Fungi</taxon>
        <taxon>Dikarya</taxon>
        <taxon>Ascomycota</taxon>
        <taxon>Pezizomycotina</taxon>
        <taxon>Leotiomycetes</taxon>
        <taxon>Helotiales</taxon>
        <taxon>Mollisiaceae</taxon>
        <taxon>Phialocephala</taxon>
        <taxon>Phialocephala fortinii species complex</taxon>
    </lineage>
</organism>
<evidence type="ECO:0000256" key="5">
    <source>
        <dbReference type="ARBA" id="ARBA00022801"/>
    </source>
</evidence>
<dbReference type="AlphaFoldDB" id="A0A1L7XRL1"/>
<evidence type="ECO:0000256" key="4">
    <source>
        <dbReference type="ARBA" id="ARBA00022729"/>
    </source>
</evidence>
<dbReference type="GO" id="GO:0005576">
    <property type="term" value="C:extracellular region"/>
    <property type="evidence" value="ECO:0007669"/>
    <property type="project" value="UniProtKB-SubCell"/>
</dbReference>
<dbReference type="InterPro" id="IPR010126">
    <property type="entry name" value="Esterase_phb"/>
</dbReference>
<dbReference type="SMART" id="SM00236">
    <property type="entry name" value="fCBD"/>
    <property type="match status" value="1"/>
</dbReference>
<evidence type="ECO:0000256" key="7">
    <source>
        <dbReference type="ARBA" id="ARBA00023277"/>
    </source>
</evidence>
<evidence type="ECO:0000259" key="10">
    <source>
        <dbReference type="PROSITE" id="PS51164"/>
    </source>
</evidence>
<dbReference type="PROSITE" id="PS00562">
    <property type="entry name" value="CBM1_1"/>
    <property type="match status" value="1"/>
</dbReference>
<dbReference type="GO" id="GO:0052689">
    <property type="term" value="F:carboxylic ester hydrolase activity"/>
    <property type="evidence" value="ECO:0007669"/>
    <property type="project" value="UniProtKB-KW"/>
</dbReference>
<comment type="similarity">
    <text evidence="9">Belongs to the carbohydrate esterase 1 (CE1) family.</text>
</comment>
<feature type="domain" description="CBM1" evidence="10">
    <location>
        <begin position="326"/>
        <end position="362"/>
    </location>
</feature>
<dbReference type="Gene3D" id="3.40.50.1820">
    <property type="entry name" value="alpha/beta hydrolase"/>
    <property type="match status" value="1"/>
</dbReference>
<evidence type="ECO:0000313" key="11">
    <source>
        <dbReference type="EMBL" id="CZR67567.1"/>
    </source>
</evidence>
<dbReference type="PANTHER" id="PTHR43037">
    <property type="entry name" value="UNNAMED PRODUCT-RELATED"/>
    <property type="match status" value="1"/>
</dbReference>
<evidence type="ECO:0000313" key="12">
    <source>
        <dbReference type="Proteomes" id="UP000184330"/>
    </source>
</evidence>
<keyword evidence="2 9" id="KW-0719">Serine esterase</keyword>
<name>A0A1L7XRL1_9HELO</name>
<keyword evidence="7 9" id="KW-0119">Carbohydrate metabolism</keyword>
<dbReference type="Pfam" id="PF10503">
    <property type="entry name" value="Esterase_PHB"/>
    <property type="match status" value="1"/>
</dbReference>
<dbReference type="NCBIfam" id="TIGR01840">
    <property type="entry name" value="esterase_phb"/>
    <property type="match status" value="1"/>
</dbReference>
<evidence type="ECO:0000256" key="1">
    <source>
        <dbReference type="ARBA" id="ARBA00004613"/>
    </source>
</evidence>
<keyword evidence="3 9" id="KW-0964">Secreted</keyword>
<keyword evidence="8 9" id="KW-0624">Polysaccharide degradation</keyword>
<protein>
    <recommendedName>
        <fullName evidence="9">Carboxylic ester hydrolase</fullName>
        <ecNumber evidence="9">3.1.1.-</ecNumber>
    </recommendedName>
</protein>
<keyword evidence="5 9" id="KW-0378">Hydrolase</keyword>
<accession>A0A1L7XRL1</accession>
<dbReference type="STRING" id="576137.A0A1L7XRL1"/>
<keyword evidence="12" id="KW-1185">Reference proteome</keyword>
<dbReference type="GO" id="GO:0030248">
    <property type="term" value="F:cellulose binding"/>
    <property type="evidence" value="ECO:0007669"/>
    <property type="project" value="InterPro"/>
</dbReference>
<dbReference type="EMBL" id="FJOG01000045">
    <property type="protein sequence ID" value="CZR67567.1"/>
    <property type="molecule type" value="Genomic_DNA"/>
</dbReference>
<dbReference type="GO" id="GO:0045493">
    <property type="term" value="P:xylan catabolic process"/>
    <property type="evidence" value="ECO:0007669"/>
    <property type="project" value="UniProtKB-UniRule"/>
</dbReference>